<keyword evidence="3" id="KW-1185">Reference proteome</keyword>
<protein>
    <submittedName>
        <fullName evidence="2">Uncharacterized protein</fullName>
    </submittedName>
</protein>
<evidence type="ECO:0000256" key="1">
    <source>
        <dbReference type="SAM" id="Phobius"/>
    </source>
</evidence>
<organism evidence="2 3">
    <name type="scientific">Oleoguttula mirabilis</name>
    <dbReference type="NCBI Taxonomy" id="1507867"/>
    <lineage>
        <taxon>Eukaryota</taxon>
        <taxon>Fungi</taxon>
        <taxon>Dikarya</taxon>
        <taxon>Ascomycota</taxon>
        <taxon>Pezizomycotina</taxon>
        <taxon>Dothideomycetes</taxon>
        <taxon>Dothideomycetidae</taxon>
        <taxon>Mycosphaerellales</taxon>
        <taxon>Teratosphaeriaceae</taxon>
        <taxon>Oleoguttula</taxon>
    </lineage>
</organism>
<accession>A0AAV9JCL6</accession>
<reference evidence="2 3" key="1">
    <citation type="submission" date="2021-11" db="EMBL/GenBank/DDBJ databases">
        <title>Black yeast isolated from Biological Soil Crust.</title>
        <authorList>
            <person name="Kurbessoian T."/>
        </authorList>
    </citation>
    <scope>NUCLEOTIDE SEQUENCE [LARGE SCALE GENOMIC DNA]</scope>
    <source>
        <strain evidence="2 3">CCFEE 5522</strain>
    </source>
</reference>
<evidence type="ECO:0000313" key="2">
    <source>
        <dbReference type="EMBL" id="KAK4542518.1"/>
    </source>
</evidence>
<dbReference type="EMBL" id="JAVFHQ010000041">
    <property type="protein sequence ID" value="KAK4542518.1"/>
    <property type="molecule type" value="Genomic_DNA"/>
</dbReference>
<keyword evidence="1" id="KW-0472">Membrane</keyword>
<sequence length="113" mass="12008">MTSAAKTSASTSAVSTTSAALVIAEKDLKIAHLTNSITGLSLTRAFAFLVLIGAAIGCYLHRHKVARYRARGAAFDTQFHARNSVEADAAVAKPKHAFFGSAKKYDEHGVEMI</sequence>
<evidence type="ECO:0000313" key="3">
    <source>
        <dbReference type="Proteomes" id="UP001324427"/>
    </source>
</evidence>
<keyword evidence="1" id="KW-1133">Transmembrane helix</keyword>
<dbReference type="AlphaFoldDB" id="A0AAV9JCL6"/>
<dbReference type="Proteomes" id="UP001324427">
    <property type="component" value="Unassembled WGS sequence"/>
</dbReference>
<comment type="caution">
    <text evidence="2">The sequence shown here is derived from an EMBL/GenBank/DDBJ whole genome shotgun (WGS) entry which is preliminary data.</text>
</comment>
<feature type="transmembrane region" description="Helical" evidence="1">
    <location>
        <begin position="42"/>
        <end position="61"/>
    </location>
</feature>
<gene>
    <name evidence="2" type="ORF">LTR36_006771</name>
</gene>
<proteinExistence type="predicted"/>
<name>A0AAV9JCL6_9PEZI</name>
<keyword evidence="1" id="KW-0812">Transmembrane</keyword>